<protein>
    <recommendedName>
        <fullName evidence="5">Cytohesin Ubiquitin Protein Inducing domain-containing protein</fullName>
    </recommendedName>
</protein>
<feature type="coiled-coil region" evidence="1">
    <location>
        <begin position="75"/>
        <end position="102"/>
    </location>
</feature>
<name>A0A401RE99_CHIPU</name>
<reference evidence="3 4" key="1">
    <citation type="journal article" date="2018" name="Nat. Ecol. Evol.">
        <title>Shark genomes provide insights into elasmobranch evolution and the origin of vertebrates.</title>
        <authorList>
            <person name="Hara Y"/>
            <person name="Yamaguchi K"/>
            <person name="Onimaru K"/>
            <person name="Kadota M"/>
            <person name="Koyanagi M"/>
            <person name="Keeley SD"/>
            <person name="Tatsumi K"/>
            <person name="Tanaka K"/>
            <person name="Motone F"/>
            <person name="Kageyama Y"/>
            <person name="Nozu R"/>
            <person name="Adachi N"/>
            <person name="Nishimura O"/>
            <person name="Nakagawa R"/>
            <person name="Tanegashima C"/>
            <person name="Kiyatake I"/>
            <person name="Matsumoto R"/>
            <person name="Murakumo K"/>
            <person name="Nishida K"/>
            <person name="Terakita A"/>
            <person name="Kuratani S"/>
            <person name="Sato K"/>
            <person name="Hyodo S Kuraku.S."/>
        </authorList>
    </citation>
    <scope>NUCLEOTIDE SEQUENCE [LARGE SCALE GENOMIC DNA]</scope>
</reference>
<organism evidence="3 4">
    <name type="scientific">Chiloscyllium punctatum</name>
    <name type="common">Brownbanded bambooshark</name>
    <name type="synonym">Hemiscyllium punctatum</name>
    <dbReference type="NCBI Taxonomy" id="137246"/>
    <lineage>
        <taxon>Eukaryota</taxon>
        <taxon>Metazoa</taxon>
        <taxon>Chordata</taxon>
        <taxon>Craniata</taxon>
        <taxon>Vertebrata</taxon>
        <taxon>Chondrichthyes</taxon>
        <taxon>Elasmobranchii</taxon>
        <taxon>Galeomorphii</taxon>
        <taxon>Galeoidea</taxon>
        <taxon>Orectolobiformes</taxon>
        <taxon>Hemiscylliidae</taxon>
        <taxon>Chiloscyllium</taxon>
    </lineage>
</organism>
<comment type="caution">
    <text evidence="3">The sequence shown here is derived from an EMBL/GenBank/DDBJ whole genome shotgun (WGS) entry which is preliminary data.</text>
</comment>
<dbReference type="AlphaFoldDB" id="A0A401RE99"/>
<evidence type="ECO:0000256" key="1">
    <source>
        <dbReference type="SAM" id="Coils"/>
    </source>
</evidence>
<gene>
    <name evidence="3" type="ORF">chiPu_0022430</name>
</gene>
<evidence type="ECO:0008006" key="5">
    <source>
        <dbReference type="Google" id="ProtNLM"/>
    </source>
</evidence>
<feature type="non-terminal residue" evidence="3">
    <location>
        <position position="1"/>
    </location>
</feature>
<dbReference type="STRING" id="137246.A0A401RE99"/>
<keyword evidence="1" id="KW-0175">Coiled coil</keyword>
<dbReference type="EMBL" id="BEZZ01007771">
    <property type="protein sequence ID" value="GCC16481.1"/>
    <property type="molecule type" value="Genomic_DNA"/>
</dbReference>
<evidence type="ECO:0000256" key="2">
    <source>
        <dbReference type="SAM" id="MobiDB-lite"/>
    </source>
</evidence>
<accession>A0A401RE99</accession>
<keyword evidence="4" id="KW-1185">Reference proteome</keyword>
<evidence type="ECO:0000313" key="4">
    <source>
        <dbReference type="Proteomes" id="UP000287033"/>
    </source>
</evidence>
<feature type="region of interest" description="Disordered" evidence="2">
    <location>
        <begin position="110"/>
        <end position="132"/>
    </location>
</feature>
<dbReference type="Proteomes" id="UP000287033">
    <property type="component" value="Unassembled WGS sequence"/>
</dbReference>
<proteinExistence type="predicted"/>
<sequence length="132" mass="15196">RCTLQKIQKVPPTTVRVNSQARWNNVRRAVVKGNRRTQSELQACPRDPYMVKAEKEPPGVICENGGIEHYQQGEKNVRDIELKELEQRIQAIKEQLRIAMNKRDELAACIDLPKDSHQTPTDTGSKENHDKR</sequence>
<evidence type="ECO:0000313" key="3">
    <source>
        <dbReference type="EMBL" id="GCC16481.1"/>
    </source>
</evidence>